<evidence type="ECO:0000256" key="1">
    <source>
        <dbReference type="SAM" id="MobiDB-lite"/>
    </source>
</evidence>
<dbReference type="Pfam" id="PF14273">
    <property type="entry name" value="DUF4360"/>
    <property type="match status" value="1"/>
</dbReference>
<proteinExistence type="predicted"/>
<evidence type="ECO:0000313" key="2">
    <source>
        <dbReference type="EMBL" id="WXA97986.1"/>
    </source>
</evidence>
<feature type="compositionally biased region" description="Polar residues" evidence="1">
    <location>
        <begin position="9"/>
        <end position="24"/>
    </location>
</feature>
<evidence type="ECO:0000313" key="3">
    <source>
        <dbReference type="Proteomes" id="UP001379533"/>
    </source>
</evidence>
<dbReference type="InterPro" id="IPR025649">
    <property type="entry name" value="DUF4360"/>
</dbReference>
<keyword evidence="3" id="KW-1185">Reference proteome</keyword>
<accession>A0ABZ2KNR8</accession>
<sequence>MNGHLVGCSMSSTPQDGTSPSQQPSSRFLHYLELYVPDQVTGEGKKYCAIRLRVHVPQGMTTATVEVKYGILDRFPRDTDQGDLDTGYLFQGNRLERDWHTFKGRGQGQYTSRIDVRSFALQPCGAYRYLNMCMWLSIDSARDSYVMVRTTEVTITTTDHFGWLPCPTK</sequence>
<name>A0ABZ2KNR8_9BACT</name>
<dbReference type="EMBL" id="CP089982">
    <property type="protein sequence ID" value="WXA97986.1"/>
    <property type="molecule type" value="Genomic_DNA"/>
</dbReference>
<organism evidence="2 3">
    <name type="scientific">Pendulispora brunnea</name>
    <dbReference type="NCBI Taxonomy" id="2905690"/>
    <lineage>
        <taxon>Bacteria</taxon>
        <taxon>Pseudomonadati</taxon>
        <taxon>Myxococcota</taxon>
        <taxon>Myxococcia</taxon>
        <taxon>Myxococcales</taxon>
        <taxon>Sorangiineae</taxon>
        <taxon>Pendulisporaceae</taxon>
        <taxon>Pendulispora</taxon>
    </lineage>
</organism>
<dbReference type="RefSeq" id="WP_394848603.1">
    <property type="nucleotide sequence ID" value="NZ_CP089982.1"/>
</dbReference>
<gene>
    <name evidence="2" type="ORF">LZC95_14235</name>
</gene>
<reference evidence="2 3" key="1">
    <citation type="submission" date="2021-12" db="EMBL/GenBank/DDBJ databases">
        <title>Discovery of the Pendulisporaceae a myxobacterial family with distinct sporulation behavior and unique specialized metabolism.</title>
        <authorList>
            <person name="Garcia R."/>
            <person name="Popoff A."/>
            <person name="Bader C.D."/>
            <person name="Loehr J."/>
            <person name="Walesch S."/>
            <person name="Walt C."/>
            <person name="Boldt J."/>
            <person name="Bunk B."/>
            <person name="Haeckl F.J.F.P.J."/>
            <person name="Gunesch A.P."/>
            <person name="Birkelbach J."/>
            <person name="Nuebel U."/>
            <person name="Pietschmann T."/>
            <person name="Bach T."/>
            <person name="Mueller R."/>
        </authorList>
    </citation>
    <scope>NUCLEOTIDE SEQUENCE [LARGE SCALE GENOMIC DNA]</scope>
    <source>
        <strain evidence="2 3">MSr12523</strain>
    </source>
</reference>
<protein>
    <submittedName>
        <fullName evidence="2">DUF4360 domain-containing protein</fullName>
    </submittedName>
</protein>
<dbReference type="Proteomes" id="UP001379533">
    <property type="component" value="Chromosome"/>
</dbReference>
<feature type="region of interest" description="Disordered" evidence="1">
    <location>
        <begin position="1"/>
        <end position="24"/>
    </location>
</feature>